<gene>
    <name evidence="1" type="ORF">M413DRAFT_445332</name>
</gene>
<keyword evidence="2" id="KW-1185">Reference proteome</keyword>
<evidence type="ECO:0000313" key="1">
    <source>
        <dbReference type="EMBL" id="KIM41301.1"/>
    </source>
</evidence>
<accession>A0A0C3CCF9</accession>
<name>A0A0C3CCF9_HEBCY</name>
<dbReference type="Proteomes" id="UP000053424">
    <property type="component" value="Unassembled WGS sequence"/>
</dbReference>
<organism evidence="1 2">
    <name type="scientific">Hebeloma cylindrosporum</name>
    <dbReference type="NCBI Taxonomy" id="76867"/>
    <lineage>
        <taxon>Eukaryota</taxon>
        <taxon>Fungi</taxon>
        <taxon>Dikarya</taxon>
        <taxon>Basidiomycota</taxon>
        <taxon>Agaricomycotina</taxon>
        <taxon>Agaricomycetes</taxon>
        <taxon>Agaricomycetidae</taxon>
        <taxon>Agaricales</taxon>
        <taxon>Agaricineae</taxon>
        <taxon>Hymenogastraceae</taxon>
        <taxon>Hebeloma</taxon>
    </lineage>
</organism>
<protein>
    <submittedName>
        <fullName evidence="1">Uncharacterized protein</fullName>
    </submittedName>
</protein>
<dbReference type="EMBL" id="KN831780">
    <property type="protein sequence ID" value="KIM41301.1"/>
    <property type="molecule type" value="Genomic_DNA"/>
</dbReference>
<reference evidence="1 2" key="1">
    <citation type="submission" date="2014-04" db="EMBL/GenBank/DDBJ databases">
        <authorList>
            <consortium name="DOE Joint Genome Institute"/>
            <person name="Kuo A."/>
            <person name="Gay G."/>
            <person name="Dore J."/>
            <person name="Kohler A."/>
            <person name="Nagy L.G."/>
            <person name="Floudas D."/>
            <person name="Copeland A."/>
            <person name="Barry K.W."/>
            <person name="Cichocki N."/>
            <person name="Veneault-Fourrey C."/>
            <person name="LaButti K."/>
            <person name="Lindquist E.A."/>
            <person name="Lipzen A."/>
            <person name="Lundell T."/>
            <person name="Morin E."/>
            <person name="Murat C."/>
            <person name="Sun H."/>
            <person name="Tunlid A."/>
            <person name="Henrissat B."/>
            <person name="Grigoriev I.V."/>
            <person name="Hibbett D.S."/>
            <person name="Martin F."/>
            <person name="Nordberg H.P."/>
            <person name="Cantor M.N."/>
            <person name="Hua S.X."/>
        </authorList>
    </citation>
    <scope>NUCLEOTIDE SEQUENCE [LARGE SCALE GENOMIC DNA]</scope>
    <source>
        <strain evidence="2">h7</strain>
    </source>
</reference>
<sequence length="57" mass="6532">MMTLLTFKQPCLDCLLCRHSRILWSKAEGCICAALILQLCRRSVMSQMKLFRALASQ</sequence>
<dbReference type="AlphaFoldDB" id="A0A0C3CCF9"/>
<reference evidence="2" key="2">
    <citation type="submission" date="2015-01" db="EMBL/GenBank/DDBJ databases">
        <title>Evolutionary Origins and Diversification of the Mycorrhizal Mutualists.</title>
        <authorList>
            <consortium name="DOE Joint Genome Institute"/>
            <consortium name="Mycorrhizal Genomics Consortium"/>
            <person name="Kohler A."/>
            <person name="Kuo A."/>
            <person name="Nagy L.G."/>
            <person name="Floudas D."/>
            <person name="Copeland A."/>
            <person name="Barry K.W."/>
            <person name="Cichocki N."/>
            <person name="Veneault-Fourrey C."/>
            <person name="LaButti K."/>
            <person name="Lindquist E.A."/>
            <person name="Lipzen A."/>
            <person name="Lundell T."/>
            <person name="Morin E."/>
            <person name="Murat C."/>
            <person name="Riley R."/>
            <person name="Ohm R."/>
            <person name="Sun H."/>
            <person name="Tunlid A."/>
            <person name="Henrissat B."/>
            <person name="Grigoriev I.V."/>
            <person name="Hibbett D.S."/>
            <person name="Martin F."/>
        </authorList>
    </citation>
    <scope>NUCLEOTIDE SEQUENCE [LARGE SCALE GENOMIC DNA]</scope>
    <source>
        <strain evidence="2">h7</strain>
    </source>
</reference>
<evidence type="ECO:0000313" key="2">
    <source>
        <dbReference type="Proteomes" id="UP000053424"/>
    </source>
</evidence>
<proteinExistence type="predicted"/>
<dbReference type="HOGENOM" id="CLU_2996700_0_0_1"/>